<dbReference type="EMBL" id="GL876977">
    <property type="protein sequence ID" value="KLU91527.1"/>
    <property type="molecule type" value="Genomic_DNA"/>
</dbReference>
<keyword evidence="1" id="KW-0472">Membrane</keyword>
<keyword evidence="4" id="KW-1185">Reference proteome</keyword>
<gene>
    <name evidence="2" type="ORF">MAPG_10045</name>
</gene>
<sequence length="226" mass="25292">MFQRIRDVYYGSKPAAPGGWYDTATIRHFWDWLRRVLLVPRTVQYVKFQLIRLQKSGTRVGSYETGQIPSVKQVYNMEYSYRPCPLDIGPYPLDPSIFMHLFLDPGDHADDPSMAVERLPKKLHSSLEDEMMRNTGNTAGGCGSPPIGWGIYIVEGLNWARIQVGVLVLLLATFPLSVVWSSKNEDVQGGMGIGQYLIALVVAVLTVSLLGFTPLEDLARGPEYRG</sequence>
<evidence type="ECO:0000313" key="3">
    <source>
        <dbReference type="EnsemblFungi" id="MAPG_10045T0"/>
    </source>
</evidence>
<dbReference type="EMBL" id="ADBL01002578">
    <property type="status" value="NOT_ANNOTATED_CDS"/>
    <property type="molecule type" value="Genomic_DNA"/>
</dbReference>
<dbReference type="OrthoDB" id="409136at2759"/>
<dbReference type="AlphaFoldDB" id="A0A0C4EBJ5"/>
<proteinExistence type="predicted"/>
<reference evidence="2" key="3">
    <citation type="submission" date="2011-03" db="EMBL/GenBank/DDBJ databases">
        <title>Annotation of Magnaporthe poae ATCC 64411.</title>
        <authorList>
            <person name="Ma L.-J."/>
            <person name="Dead R."/>
            <person name="Young S.K."/>
            <person name="Zeng Q."/>
            <person name="Gargeya S."/>
            <person name="Fitzgerald M."/>
            <person name="Haas B."/>
            <person name="Abouelleil A."/>
            <person name="Alvarado L."/>
            <person name="Arachchi H.M."/>
            <person name="Berlin A."/>
            <person name="Brown A."/>
            <person name="Chapman S.B."/>
            <person name="Chen Z."/>
            <person name="Dunbar C."/>
            <person name="Freedman E."/>
            <person name="Gearin G."/>
            <person name="Gellesch M."/>
            <person name="Goldberg J."/>
            <person name="Griggs A."/>
            <person name="Gujja S."/>
            <person name="Heiman D."/>
            <person name="Howarth C."/>
            <person name="Larson L."/>
            <person name="Lui A."/>
            <person name="MacDonald P.J.P."/>
            <person name="Mehta T."/>
            <person name="Montmayeur A."/>
            <person name="Murphy C."/>
            <person name="Neiman D."/>
            <person name="Pearson M."/>
            <person name="Priest M."/>
            <person name="Roberts A."/>
            <person name="Saif S."/>
            <person name="Shea T."/>
            <person name="Shenoy N."/>
            <person name="Sisk P."/>
            <person name="Stolte C."/>
            <person name="Sykes S."/>
            <person name="Yandava C."/>
            <person name="Wortman J."/>
            <person name="Nusbaum C."/>
            <person name="Birren B."/>
        </authorList>
    </citation>
    <scope>NUCLEOTIDE SEQUENCE</scope>
    <source>
        <strain evidence="2">ATCC 64411</strain>
    </source>
</reference>
<accession>A0A0C4EBJ5</accession>
<dbReference type="EnsemblFungi" id="MAPG_10045T0">
    <property type="protein sequence ID" value="MAPG_10045T0"/>
    <property type="gene ID" value="MAPG_10045"/>
</dbReference>
<organism evidence="3 4">
    <name type="scientific">Magnaporthiopsis poae (strain ATCC 64411 / 73-15)</name>
    <name type="common">Kentucky bluegrass fungus</name>
    <name type="synonym">Magnaporthe poae</name>
    <dbReference type="NCBI Taxonomy" id="644358"/>
    <lineage>
        <taxon>Eukaryota</taxon>
        <taxon>Fungi</taxon>
        <taxon>Dikarya</taxon>
        <taxon>Ascomycota</taxon>
        <taxon>Pezizomycotina</taxon>
        <taxon>Sordariomycetes</taxon>
        <taxon>Sordariomycetidae</taxon>
        <taxon>Magnaporthales</taxon>
        <taxon>Magnaporthaceae</taxon>
        <taxon>Magnaporthiopsis</taxon>
    </lineage>
</organism>
<evidence type="ECO:0000256" key="1">
    <source>
        <dbReference type="SAM" id="Phobius"/>
    </source>
</evidence>
<feature type="transmembrane region" description="Helical" evidence="1">
    <location>
        <begin position="162"/>
        <end position="181"/>
    </location>
</feature>
<dbReference type="Proteomes" id="UP000011715">
    <property type="component" value="Unassembled WGS sequence"/>
</dbReference>
<feature type="transmembrane region" description="Helical" evidence="1">
    <location>
        <begin position="193"/>
        <end position="215"/>
    </location>
</feature>
<keyword evidence="1" id="KW-0812">Transmembrane</keyword>
<keyword evidence="1" id="KW-1133">Transmembrane helix</keyword>
<dbReference type="eggNOG" id="ENOG502RNG2">
    <property type="taxonomic scope" value="Eukaryota"/>
</dbReference>
<reference evidence="3" key="4">
    <citation type="journal article" date="2015" name="G3 (Bethesda)">
        <title>Genome sequences of three phytopathogenic species of the Magnaporthaceae family of fungi.</title>
        <authorList>
            <person name="Okagaki L.H."/>
            <person name="Nunes C.C."/>
            <person name="Sailsbery J."/>
            <person name="Clay B."/>
            <person name="Brown D."/>
            <person name="John T."/>
            <person name="Oh Y."/>
            <person name="Young N."/>
            <person name="Fitzgerald M."/>
            <person name="Haas B.J."/>
            <person name="Zeng Q."/>
            <person name="Young S."/>
            <person name="Adiconis X."/>
            <person name="Fan L."/>
            <person name="Levin J.Z."/>
            <person name="Mitchell T.K."/>
            <person name="Okubara P.A."/>
            <person name="Farman M.L."/>
            <person name="Kohn L.M."/>
            <person name="Birren B."/>
            <person name="Ma L.-J."/>
            <person name="Dean R.A."/>
        </authorList>
    </citation>
    <scope>NUCLEOTIDE SEQUENCE</scope>
    <source>
        <strain evidence="3">ATCC 64411 / 73-15</strain>
    </source>
</reference>
<reference evidence="2" key="1">
    <citation type="submission" date="2010-05" db="EMBL/GenBank/DDBJ databases">
        <title>The Genome Sequence of Magnaporthe poae strain ATCC 64411.</title>
        <authorList>
            <consortium name="The Broad Institute Genome Sequencing Platform"/>
            <consortium name="Broad Institute Genome Sequencing Center for Infectious Disease"/>
            <person name="Ma L.-J."/>
            <person name="Dead R."/>
            <person name="Young S."/>
            <person name="Zeng Q."/>
            <person name="Koehrsen M."/>
            <person name="Alvarado L."/>
            <person name="Berlin A."/>
            <person name="Chapman S.B."/>
            <person name="Chen Z."/>
            <person name="Freedman E."/>
            <person name="Gellesch M."/>
            <person name="Goldberg J."/>
            <person name="Griggs A."/>
            <person name="Gujja S."/>
            <person name="Heilman E.R."/>
            <person name="Heiman D."/>
            <person name="Hepburn T."/>
            <person name="Howarth C."/>
            <person name="Jen D."/>
            <person name="Larson L."/>
            <person name="Mehta T."/>
            <person name="Neiman D."/>
            <person name="Pearson M."/>
            <person name="Roberts A."/>
            <person name="Saif S."/>
            <person name="Shea T."/>
            <person name="Shenoy N."/>
            <person name="Sisk P."/>
            <person name="Stolte C."/>
            <person name="Sykes S."/>
            <person name="Walk T."/>
            <person name="White J."/>
            <person name="Yandava C."/>
            <person name="Haas B."/>
            <person name="Nusbaum C."/>
            <person name="Birren B."/>
        </authorList>
    </citation>
    <scope>NUCLEOTIDE SEQUENCE</scope>
    <source>
        <strain evidence="2">ATCC 64411</strain>
    </source>
</reference>
<reference evidence="3" key="5">
    <citation type="submission" date="2015-06" db="UniProtKB">
        <authorList>
            <consortium name="EnsemblFungi"/>
        </authorList>
    </citation>
    <scope>IDENTIFICATION</scope>
    <source>
        <strain evidence="3">ATCC 64411</strain>
    </source>
</reference>
<name>A0A0C4EBJ5_MAGP6</name>
<reference evidence="4" key="2">
    <citation type="submission" date="2010-05" db="EMBL/GenBank/DDBJ databases">
        <title>The genome sequence of Magnaporthe poae strain ATCC 64411.</title>
        <authorList>
            <person name="Ma L.-J."/>
            <person name="Dead R."/>
            <person name="Young S."/>
            <person name="Zeng Q."/>
            <person name="Koehrsen M."/>
            <person name="Alvarado L."/>
            <person name="Berlin A."/>
            <person name="Chapman S.B."/>
            <person name="Chen Z."/>
            <person name="Freedman E."/>
            <person name="Gellesch M."/>
            <person name="Goldberg J."/>
            <person name="Griggs A."/>
            <person name="Gujja S."/>
            <person name="Heilman E.R."/>
            <person name="Heiman D."/>
            <person name="Hepburn T."/>
            <person name="Howarth C."/>
            <person name="Jen D."/>
            <person name="Larson L."/>
            <person name="Mehta T."/>
            <person name="Neiman D."/>
            <person name="Pearson M."/>
            <person name="Roberts A."/>
            <person name="Saif S."/>
            <person name="Shea T."/>
            <person name="Shenoy N."/>
            <person name="Sisk P."/>
            <person name="Stolte C."/>
            <person name="Sykes S."/>
            <person name="Walk T."/>
            <person name="White J."/>
            <person name="Yandava C."/>
            <person name="Haas B."/>
            <person name="Nusbaum C."/>
            <person name="Birren B."/>
        </authorList>
    </citation>
    <scope>NUCLEOTIDE SEQUENCE [LARGE SCALE GENOMIC DNA]</scope>
    <source>
        <strain evidence="4">ATCC 64411 / 73-15</strain>
    </source>
</reference>
<dbReference type="VEuPathDB" id="FungiDB:MAPG_10045"/>
<evidence type="ECO:0000313" key="4">
    <source>
        <dbReference type="Proteomes" id="UP000011715"/>
    </source>
</evidence>
<evidence type="ECO:0000313" key="2">
    <source>
        <dbReference type="EMBL" id="KLU91527.1"/>
    </source>
</evidence>
<protein>
    <submittedName>
        <fullName evidence="2 3">Uncharacterized protein</fullName>
    </submittedName>
</protein>